<reference evidence="1 2" key="1">
    <citation type="submission" date="2021-03" db="EMBL/GenBank/DDBJ databases">
        <title>Whole genome shotgun sequence of Actinoplanes toevensis NBRC 105298.</title>
        <authorList>
            <person name="Komaki H."/>
            <person name="Tamura T."/>
        </authorList>
    </citation>
    <scope>NUCLEOTIDE SEQUENCE [LARGE SCALE GENOMIC DNA]</scope>
    <source>
        <strain evidence="1 2">NBRC 105298</strain>
    </source>
</reference>
<proteinExistence type="predicted"/>
<dbReference type="AlphaFoldDB" id="A0A919W044"/>
<comment type="caution">
    <text evidence="1">The sequence shown here is derived from an EMBL/GenBank/DDBJ whole genome shotgun (WGS) entry which is preliminary data.</text>
</comment>
<dbReference type="EMBL" id="BOQN01000007">
    <property type="protein sequence ID" value="GIM88759.1"/>
    <property type="molecule type" value="Genomic_DNA"/>
</dbReference>
<dbReference type="Proteomes" id="UP000677082">
    <property type="component" value="Unassembled WGS sequence"/>
</dbReference>
<name>A0A919W044_9ACTN</name>
<protein>
    <submittedName>
        <fullName evidence="1">Uncharacterized protein</fullName>
    </submittedName>
</protein>
<gene>
    <name evidence="1" type="ORF">Ato02nite_005520</name>
</gene>
<organism evidence="1 2">
    <name type="scientific">Paractinoplanes toevensis</name>
    <dbReference type="NCBI Taxonomy" id="571911"/>
    <lineage>
        <taxon>Bacteria</taxon>
        <taxon>Bacillati</taxon>
        <taxon>Actinomycetota</taxon>
        <taxon>Actinomycetes</taxon>
        <taxon>Micromonosporales</taxon>
        <taxon>Micromonosporaceae</taxon>
        <taxon>Paractinoplanes</taxon>
    </lineage>
</organism>
<evidence type="ECO:0000313" key="1">
    <source>
        <dbReference type="EMBL" id="GIM88759.1"/>
    </source>
</evidence>
<evidence type="ECO:0000313" key="2">
    <source>
        <dbReference type="Proteomes" id="UP000677082"/>
    </source>
</evidence>
<dbReference type="RefSeq" id="WP_213004745.1">
    <property type="nucleotide sequence ID" value="NZ_BOQN01000007.1"/>
</dbReference>
<keyword evidence="2" id="KW-1185">Reference proteome</keyword>
<sequence length="148" mass="16036">MTDLQPHDLLNRATELAPVPDGDNTSSVPWIRHYAAVALAAFGAFRLAEHTDPGPNLGYLALLGTAATAAMTALSVIDEAAPRALWELNAEGGEMNGESVEHLADVLERHGINPADLYPWFEAEDFTATARYPRLALARTVIREHNHA</sequence>
<accession>A0A919W044</accession>